<organism evidence="6">
    <name type="scientific">Gordonia rubripertincta</name>
    <name type="common">Rhodococcus corallinus</name>
    <dbReference type="NCBI Taxonomy" id="36822"/>
    <lineage>
        <taxon>Bacteria</taxon>
        <taxon>Bacillati</taxon>
        <taxon>Actinomycetota</taxon>
        <taxon>Actinomycetes</taxon>
        <taxon>Mycobacteriales</taxon>
        <taxon>Gordoniaceae</taxon>
        <taxon>Gordonia</taxon>
    </lineage>
</organism>
<dbReference type="GO" id="GO:0034599">
    <property type="term" value="P:cellular response to oxidative stress"/>
    <property type="evidence" value="ECO:0007669"/>
    <property type="project" value="TreeGrafter"/>
</dbReference>
<dbReference type="InterPro" id="IPR050162">
    <property type="entry name" value="MsrA_MetSO_reductase"/>
</dbReference>
<dbReference type="EMBL" id="JARUXG010000003">
    <property type="protein sequence ID" value="MDG6780678.1"/>
    <property type="molecule type" value="Genomic_DNA"/>
</dbReference>
<evidence type="ECO:0000256" key="1">
    <source>
        <dbReference type="ARBA" id="ARBA00023002"/>
    </source>
</evidence>
<name>A0AAW6R7S6_GORRU</name>
<evidence type="ECO:0000256" key="4">
    <source>
        <dbReference type="HAMAP-Rule" id="MF_01401"/>
    </source>
</evidence>
<dbReference type="HAMAP" id="MF_01401">
    <property type="entry name" value="MsrA"/>
    <property type="match status" value="1"/>
</dbReference>
<sequence>MSWLDQLFAAGAHKQELIAADSALPGRDTEITAPGVHLVLETPMRGRPEADGSFANGGVGTFDDGLSAVILAGGCFWGIEEIFWQVPGVYTTAVGYAGGYTPNPTYEETCTARTGHTESTLVVFDPAVIDLEGILRIFWESHDPTQEMRQGNDIGTQYRSAVYTLSDDDAAIVEESAAKFQTALDAAGIGSIATEIKPLAAAGDGHFYYAEDHHQQYLAKNPHGYRCHAATGISYPA</sequence>
<evidence type="ECO:0000256" key="2">
    <source>
        <dbReference type="ARBA" id="ARBA00047806"/>
    </source>
</evidence>
<dbReference type="InterPro" id="IPR036509">
    <property type="entry name" value="Met_Sox_Rdtase_MsrA_sf"/>
</dbReference>
<dbReference type="NCBIfam" id="TIGR00401">
    <property type="entry name" value="msrA"/>
    <property type="match status" value="1"/>
</dbReference>
<comment type="catalytic activity">
    <reaction evidence="3 4">
        <text>[thioredoxin]-disulfide + L-methionine + H2O = L-methionine (S)-S-oxide + [thioredoxin]-dithiol</text>
        <dbReference type="Rhea" id="RHEA:19993"/>
        <dbReference type="Rhea" id="RHEA-COMP:10698"/>
        <dbReference type="Rhea" id="RHEA-COMP:10700"/>
        <dbReference type="ChEBI" id="CHEBI:15377"/>
        <dbReference type="ChEBI" id="CHEBI:29950"/>
        <dbReference type="ChEBI" id="CHEBI:50058"/>
        <dbReference type="ChEBI" id="CHEBI:57844"/>
        <dbReference type="ChEBI" id="CHEBI:58772"/>
        <dbReference type="EC" id="1.8.4.11"/>
    </reaction>
</comment>
<gene>
    <name evidence="4 6" type="primary">msrA</name>
    <name evidence="6" type="ORF">QBL07_07490</name>
</gene>
<feature type="active site" evidence="4">
    <location>
        <position position="75"/>
    </location>
</feature>
<comment type="caution">
    <text evidence="6">The sequence shown here is derived from an EMBL/GenBank/DDBJ whole genome shotgun (WGS) entry which is preliminary data.</text>
</comment>
<accession>A0AAW6R7S6</accession>
<evidence type="ECO:0000313" key="6">
    <source>
        <dbReference type="EMBL" id="MDG6780678.1"/>
    </source>
</evidence>
<comment type="similarity">
    <text evidence="4">Belongs to the MsrA Met sulfoxide reductase family.</text>
</comment>
<feature type="domain" description="Peptide methionine sulphoxide reductase MsrA" evidence="5">
    <location>
        <begin position="69"/>
        <end position="226"/>
    </location>
</feature>
<dbReference type="Pfam" id="PF01625">
    <property type="entry name" value="PMSR"/>
    <property type="match status" value="1"/>
</dbReference>
<proteinExistence type="inferred from homology"/>
<dbReference type="PANTHER" id="PTHR42799">
    <property type="entry name" value="MITOCHONDRIAL PEPTIDE METHIONINE SULFOXIDE REDUCTASE"/>
    <property type="match status" value="1"/>
</dbReference>
<keyword evidence="1 4" id="KW-0560">Oxidoreductase</keyword>
<dbReference type="GO" id="GO:0008113">
    <property type="term" value="F:peptide-methionine (S)-S-oxide reductase activity"/>
    <property type="evidence" value="ECO:0007669"/>
    <property type="project" value="UniProtKB-UniRule"/>
</dbReference>
<reference evidence="6" key="1">
    <citation type="submission" date="2023-04" db="EMBL/GenBank/DDBJ databases">
        <title>Characterization and analysis of the complete genome of Gordonia rubripertincta 112, the degrader of aromatic and aliphatic compounds.</title>
        <authorList>
            <person name="Frantsuzova E."/>
            <person name="Bogun A."/>
            <person name="Delegan Y."/>
        </authorList>
    </citation>
    <scope>NUCLEOTIDE SEQUENCE</scope>
    <source>
        <strain evidence="6">112</strain>
    </source>
</reference>
<comment type="function">
    <text evidence="4">Has an important function as a repair enzyme for proteins that have been inactivated by oxidation. Catalyzes the reversible oxidation-reduction of methionine sulfoxide in proteins to methionine.</text>
</comment>
<protein>
    <recommendedName>
        <fullName evidence="4">Peptide methionine sulfoxide reductase MsrA</fullName>
        <shortName evidence="4">Protein-methionine-S-oxide reductase</shortName>
        <ecNumber evidence="4">1.8.4.11</ecNumber>
    </recommendedName>
    <alternativeName>
        <fullName evidence="4">Peptide-methionine (S)-S-oxide reductase</fullName>
        <shortName evidence="4">Peptide Met(O) reductase</shortName>
    </alternativeName>
</protein>
<dbReference type="AlphaFoldDB" id="A0AAW6R7S6"/>
<dbReference type="RefSeq" id="WP_005200846.1">
    <property type="nucleotide sequence ID" value="NZ_CP136136.1"/>
</dbReference>
<comment type="catalytic activity">
    <reaction evidence="2 4">
        <text>L-methionyl-[protein] + [thioredoxin]-disulfide + H2O = L-methionyl-(S)-S-oxide-[protein] + [thioredoxin]-dithiol</text>
        <dbReference type="Rhea" id="RHEA:14217"/>
        <dbReference type="Rhea" id="RHEA-COMP:10698"/>
        <dbReference type="Rhea" id="RHEA-COMP:10700"/>
        <dbReference type="Rhea" id="RHEA-COMP:12313"/>
        <dbReference type="Rhea" id="RHEA-COMP:12315"/>
        <dbReference type="ChEBI" id="CHEBI:15377"/>
        <dbReference type="ChEBI" id="CHEBI:16044"/>
        <dbReference type="ChEBI" id="CHEBI:29950"/>
        <dbReference type="ChEBI" id="CHEBI:44120"/>
        <dbReference type="ChEBI" id="CHEBI:50058"/>
        <dbReference type="EC" id="1.8.4.11"/>
    </reaction>
</comment>
<dbReference type="InterPro" id="IPR002569">
    <property type="entry name" value="Met_Sox_Rdtase_MsrA_dom"/>
</dbReference>
<evidence type="ECO:0000256" key="3">
    <source>
        <dbReference type="ARBA" id="ARBA00048782"/>
    </source>
</evidence>
<dbReference type="EC" id="1.8.4.11" evidence="4"/>
<dbReference type="Gene3D" id="3.30.1060.10">
    <property type="entry name" value="Peptide methionine sulphoxide reductase MsrA"/>
    <property type="match status" value="1"/>
</dbReference>
<evidence type="ECO:0000259" key="5">
    <source>
        <dbReference type="Pfam" id="PF01625"/>
    </source>
</evidence>
<dbReference type="SUPFAM" id="SSF55068">
    <property type="entry name" value="Peptide methionine sulfoxide reductase"/>
    <property type="match status" value="1"/>
</dbReference>
<dbReference type="GO" id="GO:0005737">
    <property type="term" value="C:cytoplasm"/>
    <property type="evidence" value="ECO:0007669"/>
    <property type="project" value="TreeGrafter"/>
</dbReference>
<dbReference type="PANTHER" id="PTHR42799:SF2">
    <property type="entry name" value="MITOCHONDRIAL PEPTIDE METHIONINE SULFOXIDE REDUCTASE"/>
    <property type="match status" value="1"/>
</dbReference>